<keyword evidence="2" id="KW-1185">Reference proteome</keyword>
<dbReference type="Proteomes" id="UP000037696">
    <property type="component" value="Unassembled WGS sequence"/>
</dbReference>
<gene>
    <name evidence="1" type="ORF">ACN38_g10002</name>
</gene>
<sequence length="86" mass="9359">MCASARHPFLAEEPWGGPTMHLVSLRLARDCASAAPGQVRGFQTNSLISLPKSLFLFNVLHFVSSLLNENEDTILIDDGYIVTSGL</sequence>
<comment type="caution">
    <text evidence="1">The sequence shown here is derived from an EMBL/GenBank/DDBJ whole genome shotgun (WGS) entry which is preliminary data.</text>
</comment>
<name>A0A0M8P2M6_9EURO</name>
<evidence type="ECO:0000313" key="1">
    <source>
        <dbReference type="EMBL" id="KOS39150.1"/>
    </source>
</evidence>
<evidence type="ECO:0000313" key="2">
    <source>
        <dbReference type="Proteomes" id="UP000037696"/>
    </source>
</evidence>
<dbReference type="AlphaFoldDB" id="A0A0M8P2M6"/>
<dbReference type="EMBL" id="LHQQ01000216">
    <property type="protein sequence ID" value="KOS39150.1"/>
    <property type="molecule type" value="Genomic_DNA"/>
</dbReference>
<accession>A0A0M8P2M6</accession>
<organism evidence="1 2">
    <name type="scientific">Penicillium nordicum</name>
    <dbReference type="NCBI Taxonomy" id="229535"/>
    <lineage>
        <taxon>Eukaryota</taxon>
        <taxon>Fungi</taxon>
        <taxon>Dikarya</taxon>
        <taxon>Ascomycota</taxon>
        <taxon>Pezizomycotina</taxon>
        <taxon>Eurotiomycetes</taxon>
        <taxon>Eurotiomycetidae</taxon>
        <taxon>Eurotiales</taxon>
        <taxon>Aspergillaceae</taxon>
        <taxon>Penicillium</taxon>
    </lineage>
</organism>
<reference evidence="1 2" key="1">
    <citation type="submission" date="2015-08" db="EMBL/GenBank/DDBJ databases">
        <title>Genome sequencing of Penicillium nordicum.</title>
        <authorList>
            <person name="Nguyen H.D."/>
            <person name="Seifert K.A."/>
        </authorList>
    </citation>
    <scope>NUCLEOTIDE SEQUENCE [LARGE SCALE GENOMIC DNA]</scope>
    <source>
        <strain evidence="1 2">DAOMC 185683</strain>
    </source>
</reference>
<proteinExistence type="predicted"/>
<protein>
    <submittedName>
        <fullName evidence="1">Uncharacterized protein</fullName>
    </submittedName>
</protein>